<reference evidence="1" key="2">
    <citation type="journal article" date="2022" name="New Phytol.">
        <title>Evolutionary transition to the ectomycorrhizal habit in the genomes of a hyperdiverse lineage of mushroom-forming fungi.</title>
        <authorList>
            <person name="Looney B."/>
            <person name="Miyauchi S."/>
            <person name="Morin E."/>
            <person name="Drula E."/>
            <person name="Courty P.E."/>
            <person name="Kohler A."/>
            <person name="Kuo A."/>
            <person name="LaButti K."/>
            <person name="Pangilinan J."/>
            <person name="Lipzen A."/>
            <person name="Riley R."/>
            <person name="Andreopoulos W."/>
            <person name="He G."/>
            <person name="Johnson J."/>
            <person name="Nolan M."/>
            <person name="Tritt A."/>
            <person name="Barry K.W."/>
            <person name="Grigoriev I.V."/>
            <person name="Nagy L.G."/>
            <person name="Hibbett D."/>
            <person name="Henrissat B."/>
            <person name="Matheny P.B."/>
            <person name="Labbe J."/>
            <person name="Martin F.M."/>
        </authorList>
    </citation>
    <scope>NUCLEOTIDE SEQUENCE</scope>
    <source>
        <strain evidence="1">EC-137</strain>
    </source>
</reference>
<name>A0ACB8QMU0_9AGAM</name>
<dbReference type="Proteomes" id="UP000814128">
    <property type="component" value="Unassembled WGS sequence"/>
</dbReference>
<keyword evidence="2" id="KW-1185">Reference proteome</keyword>
<organism evidence="1 2">
    <name type="scientific">Vararia minispora EC-137</name>
    <dbReference type="NCBI Taxonomy" id="1314806"/>
    <lineage>
        <taxon>Eukaryota</taxon>
        <taxon>Fungi</taxon>
        <taxon>Dikarya</taxon>
        <taxon>Basidiomycota</taxon>
        <taxon>Agaricomycotina</taxon>
        <taxon>Agaricomycetes</taxon>
        <taxon>Russulales</taxon>
        <taxon>Lachnocladiaceae</taxon>
        <taxon>Vararia</taxon>
    </lineage>
</organism>
<comment type="caution">
    <text evidence="1">The sequence shown here is derived from an EMBL/GenBank/DDBJ whole genome shotgun (WGS) entry which is preliminary data.</text>
</comment>
<reference evidence="1" key="1">
    <citation type="submission" date="2021-02" db="EMBL/GenBank/DDBJ databases">
        <authorList>
            <consortium name="DOE Joint Genome Institute"/>
            <person name="Ahrendt S."/>
            <person name="Looney B.P."/>
            <person name="Miyauchi S."/>
            <person name="Morin E."/>
            <person name="Drula E."/>
            <person name="Courty P.E."/>
            <person name="Chicoki N."/>
            <person name="Fauchery L."/>
            <person name="Kohler A."/>
            <person name="Kuo A."/>
            <person name="Labutti K."/>
            <person name="Pangilinan J."/>
            <person name="Lipzen A."/>
            <person name="Riley R."/>
            <person name="Andreopoulos W."/>
            <person name="He G."/>
            <person name="Johnson J."/>
            <person name="Barry K.W."/>
            <person name="Grigoriev I.V."/>
            <person name="Nagy L."/>
            <person name="Hibbett D."/>
            <person name="Henrissat B."/>
            <person name="Matheny P.B."/>
            <person name="Labbe J."/>
            <person name="Martin F."/>
        </authorList>
    </citation>
    <scope>NUCLEOTIDE SEQUENCE</scope>
    <source>
        <strain evidence="1">EC-137</strain>
    </source>
</reference>
<proteinExistence type="predicted"/>
<dbReference type="EMBL" id="MU273525">
    <property type="protein sequence ID" value="KAI0033189.1"/>
    <property type="molecule type" value="Genomic_DNA"/>
</dbReference>
<protein>
    <submittedName>
        <fullName evidence="1">Glucose inhibited division protein A-domain-containing protein</fullName>
    </submittedName>
</protein>
<evidence type="ECO:0000313" key="2">
    <source>
        <dbReference type="Proteomes" id="UP000814128"/>
    </source>
</evidence>
<sequence length="645" mass="70774">MTFTYSHAGCEAAAGAARTGARTLLLTQKIDTIGEMSCNPSIGGVGKGTLVREVDALDGVMGRVADKAGIQFHMLNFTKGPAVWGPRAQMDRKLYKQHMQKTLLNYKNLDVRAGSVFDLVFDHSRPSTSTDVWGAVEGVRLESGEVIKCSQVVICTGTFLSGEIHIGQRTIPAGRMGDDPSVGLSASLARAGFQLGRLQTGTPARLDKGTINFEGMERQDGDADPQPFSFLSAEVDNKNNQVACFKTYTTPVTHERVKASMHLSVHIQETKKGPRYCPSLEAKIKRFGDRDRHTVWLEPEGYDSDLIYPNGISNSMPEELQEDMLRTIIGLESVKMIRPAYGVEYDFVDPRELTPSLETKRIKGLFLAGQINGTTGYEEAAAQGVVAGINAGLSALRKAPLFISRADAYVGVMIDDLISKGAQEPYRMFTSRSEYRMSLRSDNADERLTEKGWLAGAVSSGRYDALRDMRDQFARAVALLDGMAHSPHGWKEHGLHFTHDGIVRSAYDILSNPSVSIDTFFPLLPALTKIDRRVLARVRTAALYAAFLKRQEADLRLFRADEDLVLQEGIDYAEVPGLSNEEKERLGRARPRSIGAVKRMEGVTPKGVVALLRYAKRTFAQAERTGAFSQAPGLVLSSIPNAPVL</sequence>
<evidence type="ECO:0000313" key="1">
    <source>
        <dbReference type="EMBL" id="KAI0033189.1"/>
    </source>
</evidence>
<gene>
    <name evidence="1" type="ORF">K488DRAFT_78012</name>
</gene>
<accession>A0ACB8QMU0</accession>